<keyword evidence="3 6" id="KW-0456">Lyase</keyword>
<dbReference type="KEGG" id="mew:MSWAN_0690"/>
<dbReference type="PANTHER" id="PTHR10889:SF1">
    <property type="entry name" value="DEOXYRIBOSE-PHOSPHATE ALDOLASE"/>
    <property type="match status" value="1"/>
</dbReference>
<protein>
    <recommendedName>
        <fullName evidence="6">Deoxyribose-phosphate aldolase</fullName>
        <shortName evidence="6">DERA</shortName>
        <ecNumber evidence="6">4.1.2.4</ecNumber>
    </recommendedName>
    <alternativeName>
        <fullName evidence="6">2-deoxy-D-ribose 5-phosphate aldolase</fullName>
    </alternativeName>
    <alternativeName>
        <fullName evidence="6">Phosphodeoxyriboaldolase</fullName>
        <shortName evidence="6">Deoxyriboaldolase</shortName>
    </alternativeName>
</protein>
<dbReference type="InterPro" id="IPR028581">
    <property type="entry name" value="DeoC_typeI"/>
</dbReference>
<dbReference type="SUPFAM" id="SSF51569">
    <property type="entry name" value="Aldolase"/>
    <property type="match status" value="1"/>
</dbReference>
<reference evidence="7 8" key="1">
    <citation type="journal article" date="2014" name="Int. J. Syst. Evol. Microbiol.">
        <title>Methanobacterium paludis sp. nov. and a novel strain of Methanobacterium lacus isolated from northern peatlands.</title>
        <authorList>
            <person name="Cadillo-Quiroz H."/>
            <person name="Brauer S.L."/>
            <person name="Goodson N."/>
            <person name="Yavitt J.B."/>
            <person name="Zinder S.H."/>
        </authorList>
    </citation>
    <scope>NUCLEOTIDE SEQUENCE [LARGE SCALE GENOMIC DNA]</scope>
    <source>
        <strain evidence="8">DSM 25820 / JCM 18151 / SWAN1</strain>
    </source>
</reference>
<dbReference type="PIRSF" id="PIRSF001357">
    <property type="entry name" value="DeoC"/>
    <property type="match status" value="1"/>
</dbReference>
<proteinExistence type="inferred from homology"/>
<dbReference type="EMBL" id="CP002772">
    <property type="protein sequence ID" value="AEG17725.1"/>
    <property type="molecule type" value="Genomic_DNA"/>
</dbReference>
<dbReference type="RefSeq" id="WP_013825227.1">
    <property type="nucleotide sequence ID" value="NC_015574.1"/>
</dbReference>
<keyword evidence="2 6" id="KW-0963">Cytoplasm</keyword>
<comment type="function">
    <text evidence="6">Catalyzes a reversible aldol reaction between acetaldehyde and D-glyceraldehyde 3-phosphate to generate 2-deoxy-D-ribose 5-phosphate.</text>
</comment>
<dbReference type="OrthoDB" id="31145at2157"/>
<evidence type="ECO:0000256" key="1">
    <source>
        <dbReference type="ARBA" id="ARBA00010936"/>
    </source>
</evidence>
<dbReference type="InterPro" id="IPR011343">
    <property type="entry name" value="DeoC"/>
</dbReference>
<accession>F6D6L2</accession>
<dbReference type="GO" id="GO:0009264">
    <property type="term" value="P:deoxyribonucleotide catabolic process"/>
    <property type="evidence" value="ECO:0007669"/>
    <property type="project" value="UniProtKB-UniRule"/>
</dbReference>
<dbReference type="InterPro" id="IPR013785">
    <property type="entry name" value="Aldolase_TIM"/>
</dbReference>
<keyword evidence="4 6" id="KW-0704">Schiff base</keyword>
<evidence type="ECO:0000256" key="2">
    <source>
        <dbReference type="ARBA" id="ARBA00022490"/>
    </source>
</evidence>
<dbReference type="Pfam" id="PF01791">
    <property type="entry name" value="DeoC"/>
    <property type="match status" value="1"/>
</dbReference>
<feature type="active site" description="Proton donor/acceptor" evidence="6">
    <location>
        <position position="186"/>
    </location>
</feature>
<comment type="pathway">
    <text evidence="6">Carbohydrate degradation; 2-deoxy-D-ribose 1-phosphate degradation; D-glyceraldehyde 3-phosphate and acetaldehyde from 2-deoxy-alpha-D-ribose 1-phosphate: step 2/2.</text>
</comment>
<gene>
    <name evidence="6" type="primary">deoC</name>
    <name evidence="7" type="ordered locus">MSWAN_0690</name>
</gene>
<dbReference type="GO" id="GO:0005737">
    <property type="term" value="C:cytoplasm"/>
    <property type="evidence" value="ECO:0007669"/>
    <property type="project" value="UniProtKB-SubCell"/>
</dbReference>
<dbReference type="GO" id="GO:0016052">
    <property type="term" value="P:carbohydrate catabolic process"/>
    <property type="evidence" value="ECO:0007669"/>
    <property type="project" value="TreeGrafter"/>
</dbReference>
<dbReference type="HAMAP" id="MF_00114">
    <property type="entry name" value="DeoC_type1"/>
    <property type="match status" value="1"/>
</dbReference>
<feature type="active site" description="Schiff-base intermediate with acetaldehyde" evidence="6">
    <location>
        <position position="157"/>
    </location>
</feature>
<name>F6D6L2_METPW</name>
<dbReference type="GO" id="GO:0006018">
    <property type="term" value="P:2-deoxyribose 1-phosphate catabolic process"/>
    <property type="evidence" value="ECO:0007669"/>
    <property type="project" value="UniProtKB-UniRule"/>
</dbReference>
<sequence>MCLISPEKLAKMIDHTNVKPDASKDDIKRLCDEAARYDFSCACVTPTNVSLALEFLTGSDVDICAVVGFPFGTNKPETKAFEAQQAVEDGASEIDMVLNIGALKSGKNGFVIRDIGGVVEFSEESIVKVILETALLNTEEKIRACILADKAGADFIKTSTGIGYPGANVEDVELIKNTIGTEMEIKASGGIRDLKTALAMIEAGASKIGTSTGPQIMEELLKMQR</sequence>
<comment type="similarity">
    <text evidence="1 6">Belongs to the DeoC/FbaB aldolase family. DeoC type 1 subfamily.</text>
</comment>
<evidence type="ECO:0000256" key="3">
    <source>
        <dbReference type="ARBA" id="ARBA00023239"/>
    </source>
</evidence>
<evidence type="ECO:0000256" key="6">
    <source>
        <dbReference type="HAMAP-Rule" id="MF_00114"/>
    </source>
</evidence>
<comment type="catalytic activity">
    <reaction evidence="5 6">
        <text>2-deoxy-D-ribose 5-phosphate = D-glyceraldehyde 3-phosphate + acetaldehyde</text>
        <dbReference type="Rhea" id="RHEA:12821"/>
        <dbReference type="ChEBI" id="CHEBI:15343"/>
        <dbReference type="ChEBI" id="CHEBI:59776"/>
        <dbReference type="ChEBI" id="CHEBI:62877"/>
        <dbReference type="EC" id="4.1.2.4"/>
    </reaction>
</comment>
<dbReference type="InterPro" id="IPR002915">
    <property type="entry name" value="DeoC/FbaB/LacD_aldolase"/>
</dbReference>
<dbReference type="HOGENOM" id="CLU_053595_0_2_2"/>
<dbReference type="STRING" id="868131.MSWAN_0690"/>
<dbReference type="Proteomes" id="UP000009231">
    <property type="component" value="Chromosome"/>
</dbReference>
<dbReference type="Gene3D" id="3.20.20.70">
    <property type="entry name" value="Aldolase class I"/>
    <property type="match status" value="1"/>
</dbReference>
<evidence type="ECO:0000256" key="4">
    <source>
        <dbReference type="ARBA" id="ARBA00023270"/>
    </source>
</evidence>
<evidence type="ECO:0000256" key="5">
    <source>
        <dbReference type="ARBA" id="ARBA00048791"/>
    </source>
</evidence>
<dbReference type="SMART" id="SM01133">
    <property type="entry name" value="DeoC"/>
    <property type="match status" value="1"/>
</dbReference>
<dbReference type="CDD" id="cd00959">
    <property type="entry name" value="DeoC"/>
    <property type="match status" value="1"/>
</dbReference>
<keyword evidence="8" id="KW-1185">Reference proteome</keyword>
<evidence type="ECO:0000313" key="8">
    <source>
        <dbReference type="Proteomes" id="UP000009231"/>
    </source>
</evidence>
<feature type="active site" description="Proton donor/acceptor" evidence="6">
    <location>
        <position position="95"/>
    </location>
</feature>
<dbReference type="FunFam" id="3.20.20.70:FF:000044">
    <property type="entry name" value="Deoxyribose-phosphate aldolase"/>
    <property type="match status" value="1"/>
</dbReference>
<dbReference type="NCBIfam" id="TIGR00126">
    <property type="entry name" value="deoC"/>
    <property type="match status" value="1"/>
</dbReference>
<organism evidence="7 8">
    <name type="scientific">Methanobacterium paludis (strain DSM 25820 / JCM 18151 / SWAN1)</name>
    <dbReference type="NCBI Taxonomy" id="868131"/>
    <lineage>
        <taxon>Archaea</taxon>
        <taxon>Methanobacteriati</taxon>
        <taxon>Methanobacteriota</taxon>
        <taxon>Methanomada group</taxon>
        <taxon>Methanobacteria</taxon>
        <taxon>Methanobacteriales</taxon>
        <taxon>Methanobacteriaceae</taxon>
        <taxon>Methanobacterium</taxon>
    </lineage>
</organism>
<dbReference type="AlphaFoldDB" id="F6D6L2"/>
<dbReference type="PANTHER" id="PTHR10889">
    <property type="entry name" value="DEOXYRIBOSE-PHOSPHATE ALDOLASE"/>
    <property type="match status" value="1"/>
</dbReference>
<comment type="subcellular location">
    <subcellularLocation>
        <location evidence="6">Cytoplasm</location>
    </subcellularLocation>
</comment>
<dbReference type="eggNOG" id="arCOG04320">
    <property type="taxonomic scope" value="Archaea"/>
</dbReference>
<dbReference type="GO" id="GO:0004139">
    <property type="term" value="F:deoxyribose-phosphate aldolase activity"/>
    <property type="evidence" value="ECO:0007669"/>
    <property type="project" value="UniProtKB-UniRule"/>
</dbReference>
<dbReference type="EC" id="4.1.2.4" evidence="6"/>
<dbReference type="UniPathway" id="UPA00002">
    <property type="reaction ID" value="UER00468"/>
</dbReference>
<dbReference type="GeneID" id="10668182"/>
<evidence type="ECO:0000313" key="7">
    <source>
        <dbReference type="EMBL" id="AEG17725.1"/>
    </source>
</evidence>